<dbReference type="GO" id="GO:0005829">
    <property type="term" value="C:cytosol"/>
    <property type="evidence" value="ECO:0007669"/>
    <property type="project" value="TreeGrafter"/>
</dbReference>
<dbReference type="Gene3D" id="3.30.2130.30">
    <property type="match status" value="1"/>
</dbReference>
<dbReference type="SMART" id="SM00981">
    <property type="entry name" value="THUMP"/>
    <property type="match status" value="1"/>
</dbReference>
<evidence type="ECO:0000256" key="13">
    <source>
        <dbReference type="ARBA" id="ARBA00066827"/>
    </source>
</evidence>
<dbReference type="GO" id="GO:0052837">
    <property type="term" value="P:thiazole biosynthetic process"/>
    <property type="evidence" value="ECO:0007669"/>
    <property type="project" value="TreeGrafter"/>
</dbReference>
<protein>
    <recommendedName>
        <fullName evidence="14 18">Probable tRNA sulfurtransferase</fullName>
        <ecNumber evidence="13 18">2.8.1.4</ecNumber>
    </recommendedName>
    <alternativeName>
        <fullName evidence="15 18">Sulfur carrier protein ThiS sulfurtransferase</fullName>
    </alternativeName>
    <alternativeName>
        <fullName evidence="16 18">Thiamine biosynthesis protein ThiI</fullName>
    </alternativeName>
    <alternativeName>
        <fullName evidence="17 18">tRNA 4-thiouridine synthase</fullName>
    </alternativeName>
</protein>
<dbReference type="InterPro" id="IPR003720">
    <property type="entry name" value="tRNA_STrfase"/>
</dbReference>
<dbReference type="Pfam" id="PF02568">
    <property type="entry name" value="ThiI"/>
    <property type="match status" value="1"/>
</dbReference>
<dbReference type="EMBL" id="JACPRF010000284">
    <property type="protein sequence ID" value="MBI2877101.1"/>
    <property type="molecule type" value="Genomic_DNA"/>
</dbReference>
<dbReference type="CDD" id="cd11716">
    <property type="entry name" value="THUMP_ThiI"/>
    <property type="match status" value="1"/>
</dbReference>
<evidence type="ECO:0000256" key="15">
    <source>
        <dbReference type="ARBA" id="ARBA00075337"/>
    </source>
</evidence>
<proteinExistence type="inferred from homology"/>
<evidence type="ECO:0000256" key="4">
    <source>
        <dbReference type="ARBA" id="ARBA00022679"/>
    </source>
</evidence>
<evidence type="ECO:0000256" key="8">
    <source>
        <dbReference type="ARBA" id="ARBA00022977"/>
    </source>
</evidence>
<feature type="binding site" evidence="18">
    <location>
        <position position="287"/>
    </location>
    <ligand>
        <name>ATP</name>
        <dbReference type="ChEBI" id="CHEBI:30616"/>
    </ligand>
</feature>
<dbReference type="PANTHER" id="PTHR43209:SF1">
    <property type="entry name" value="TRNA SULFURTRANSFERASE"/>
    <property type="match status" value="1"/>
</dbReference>
<dbReference type="InterPro" id="IPR054173">
    <property type="entry name" value="ThiI_fer"/>
</dbReference>
<comment type="caution">
    <text evidence="20">The sequence shown here is derived from an EMBL/GenBank/DDBJ whole genome shotgun (WGS) entry which is preliminary data.</text>
</comment>
<dbReference type="AlphaFoldDB" id="A0A932CQ59"/>
<gene>
    <name evidence="18 20" type="primary">thiI</name>
    <name evidence="20" type="ORF">HYY20_09495</name>
</gene>
<comment type="function">
    <text evidence="11 18">Catalyzes the ATP-dependent transfer of a sulfur to tRNA to produce 4-thiouridine in position 8 of tRNAs, which functions as a near-UV photosensor. Also catalyzes the transfer of sulfur to the sulfur carrier protein ThiS, forming ThiS-thiocarboxylate. This is a step in the synthesis of thiazole, in the thiamine biosynthesis pathway. The sulfur is donated as persulfide by IscS.</text>
</comment>
<evidence type="ECO:0000256" key="1">
    <source>
        <dbReference type="ARBA" id="ARBA00004496"/>
    </source>
</evidence>
<dbReference type="Gene3D" id="3.40.50.620">
    <property type="entry name" value="HUPs"/>
    <property type="match status" value="1"/>
</dbReference>
<evidence type="ECO:0000256" key="3">
    <source>
        <dbReference type="ARBA" id="ARBA00022555"/>
    </source>
</evidence>
<evidence type="ECO:0000256" key="7">
    <source>
        <dbReference type="ARBA" id="ARBA00022884"/>
    </source>
</evidence>
<feature type="binding site" evidence="18">
    <location>
        <position position="265"/>
    </location>
    <ligand>
        <name>ATP</name>
        <dbReference type="ChEBI" id="CHEBI:30616"/>
    </ligand>
</feature>
<evidence type="ECO:0000256" key="14">
    <source>
        <dbReference type="ARBA" id="ARBA00071867"/>
    </source>
</evidence>
<feature type="binding site" evidence="18">
    <location>
        <begin position="182"/>
        <end position="183"/>
    </location>
    <ligand>
        <name>ATP</name>
        <dbReference type="ChEBI" id="CHEBI:30616"/>
    </ligand>
</feature>
<dbReference type="GO" id="GO:0005524">
    <property type="term" value="F:ATP binding"/>
    <property type="evidence" value="ECO:0007669"/>
    <property type="project" value="UniProtKB-UniRule"/>
</dbReference>
<evidence type="ECO:0000256" key="2">
    <source>
        <dbReference type="ARBA" id="ARBA00022490"/>
    </source>
</evidence>
<evidence type="ECO:0000259" key="19">
    <source>
        <dbReference type="PROSITE" id="PS51165"/>
    </source>
</evidence>
<keyword evidence="6 18" id="KW-0067">ATP-binding</keyword>
<comment type="catalytic activity">
    <reaction evidence="9 18">
        <text>[ThiI sulfur-carrier protein]-S-sulfanyl-L-cysteine + a uridine in tRNA + 2 reduced [2Fe-2S]-[ferredoxin] + ATP + H(+) = [ThiI sulfur-carrier protein]-L-cysteine + a 4-thiouridine in tRNA + 2 oxidized [2Fe-2S]-[ferredoxin] + AMP + diphosphate</text>
        <dbReference type="Rhea" id="RHEA:24176"/>
        <dbReference type="Rhea" id="RHEA-COMP:10000"/>
        <dbReference type="Rhea" id="RHEA-COMP:10001"/>
        <dbReference type="Rhea" id="RHEA-COMP:13337"/>
        <dbReference type="Rhea" id="RHEA-COMP:13338"/>
        <dbReference type="Rhea" id="RHEA-COMP:13339"/>
        <dbReference type="Rhea" id="RHEA-COMP:13340"/>
        <dbReference type="ChEBI" id="CHEBI:15378"/>
        <dbReference type="ChEBI" id="CHEBI:29950"/>
        <dbReference type="ChEBI" id="CHEBI:30616"/>
        <dbReference type="ChEBI" id="CHEBI:33019"/>
        <dbReference type="ChEBI" id="CHEBI:33737"/>
        <dbReference type="ChEBI" id="CHEBI:33738"/>
        <dbReference type="ChEBI" id="CHEBI:61963"/>
        <dbReference type="ChEBI" id="CHEBI:65315"/>
        <dbReference type="ChEBI" id="CHEBI:136798"/>
        <dbReference type="ChEBI" id="CHEBI:456215"/>
        <dbReference type="EC" id="2.8.1.4"/>
    </reaction>
</comment>
<dbReference type="Pfam" id="PF02926">
    <property type="entry name" value="THUMP"/>
    <property type="match status" value="1"/>
</dbReference>
<keyword evidence="5 18" id="KW-0547">Nucleotide-binding</keyword>
<dbReference type="GO" id="GO:0000049">
    <property type="term" value="F:tRNA binding"/>
    <property type="evidence" value="ECO:0007669"/>
    <property type="project" value="UniProtKB-UniRule"/>
</dbReference>
<dbReference type="InterPro" id="IPR049961">
    <property type="entry name" value="ThiI_N"/>
</dbReference>
<evidence type="ECO:0000313" key="20">
    <source>
        <dbReference type="EMBL" id="MBI2877101.1"/>
    </source>
</evidence>
<keyword evidence="2 18" id="KW-0963">Cytoplasm</keyword>
<accession>A0A932CQ59</accession>
<dbReference type="GO" id="GO:0002937">
    <property type="term" value="P:tRNA 4-thiouridine biosynthesis"/>
    <property type="evidence" value="ECO:0007669"/>
    <property type="project" value="TreeGrafter"/>
</dbReference>
<feature type="domain" description="THUMP" evidence="19">
    <location>
        <begin position="58"/>
        <end position="162"/>
    </location>
</feature>
<dbReference type="SUPFAM" id="SSF143437">
    <property type="entry name" value="THUMP domain-like"/>
    <property type="match status" value="1"/>
</dbReference>
<dbReference type="InterPro" id="IPR049962">
    <property type="entry name" value="THUMP_ThiI"/>
</dbReference>
<keyword evidence="7 18" id="KW-0694">RNA-binding</keyword>
<dbReference type="CDD" id="cd01712">
    <property type="entry name" value="PPase_ThiI"/>
    <property type="match status" value="1"/>
</dbReference>
<comment type="catalytic activity">
    <reaction evidence="10 18">
        <text>[ThiS sulfur-carrier protein]-C-terminal Gly-Gly-AMP + S-sulfanyl-L-cysteinyl-[cysteine desulfurase] + AH2 = [ThiS sulfur-carrier protein]-C-terminal-Gly-aminoethanethioate + L-cysteinyl-[cysteine desulfurase] + A + AMP + 2 H(+)</text>
        <dbReference type="Rhea" id="RHEA:43340"/>
        <dbReference type="Rhea" id="RHEA-COMP:12157"/>
        <dbReference type="Rhea" id="RHEA-COMP:12158"/>
        <dbReference type="Rhea" id="RHEA-COMP:12910"/>
        <dbReference type="Rhea" id="RHEA-COMP:19908"/>
        <dbReference type="ChEBI" id="CHEBI:13193"/>
        <dbReference type="ChEBI" id="CHEBI:15378"/>
        <dbReference type="ChEBI" id="CHEBI:17499"/>
        <dbReference type="ChEBI" id="CHEBI:29950"/>
        <dbReference type="ChEBI" id="CHEBI:61963"/>
        <dbReference type="ChEBI" id="CHEBI:90618"/>
        <dbReference type="ChEBI" id="CHEBI:232372"/>
        <dbReference type="ChEBI" id="CHEBI:456215"/>
    </reaction>
</comment>
<dbReference type="Proteomes" id="UP000769766">
    <property type="component" value="Unassembled WGS sequence"/>
</dbReference>
<organism evidence="20 21">
    <name type="scientific">Tectimicrobiota bacterium</name>
    <dbReference type="NCBI Taxonomy" id="2528274"/>
    <lineage>
        <taxon>Bacteria</taxon>
        <taxon>Pseudomonadati</taxon>
        <taxon>Nitrospinota/Tectimicrobiota group</taxon>
        <taxon>Candidatus Tectimicrobiota</taxon>
    </lineage>
</organism>
<reference evidence="20" key="1">
    <citation type="submission" date="2020-07" db="EMBL/GenBank/DDBJ databases">
        <title>Huge and variable diversity of episymbiotic CPR bacteria and DPANN archaea in groundwater ecosystems.</title>
        <authorList>
            <person name="He C.Y."/>
            <person name="Keren R."/>
            <person name="Whittaker M."/>
            <person name="Farag I.F."/>
            <person name="Doudna J."/>
            <person name="Cate J.H.D."/>
            <person name="Banfield J.F."/>
        </authorList>
    </citation>
    <scope>NUCLEOTIDE SEQUENCE</scope>
    <source>
        <strain evidence="20">NC_groundwater_672_Ag_B-0.1um_62_36</strain>
    </source>
</reference>
<evidence type="ECO:0000256" key="10">
    <source>
        <dbReference type="ARBA" id="ARBA00052330"/>
    </source>
</evidence>
<dbReference type="EC" id="2.8.1.4" evidence="13 18"/>
<dbReference type="GO" id="GO:0009228">
    <property type="term" value="P:thiamine biosynthetic process"/>
    <property type="evidence" value="ECO:0007669"/>
    <property type="project" value="UniProtKB-KW"/>
</dbReference>
<dbReference type="InterPro" id="IPR020536">
    <property type="entry name" value="ThiI_AANH"/>
</dbReference>
<dbReference type="GO" id="GO:0004810">
    <property type="term" value="F:CCA tRNA nucleotidyltransferase activity"/>
    <property type="evidence" value="ECO:0007669"/>
    <property type="project" value="InterPro"/>
</dbReference>
<name>A0A932CQ59_UNCTE</name>
<dbReference type="InterPro" id="IPR014729">
    <property type="entry name" value="Rossmann-like_a/b/a_fold"/>
</dbReference>
<keyword evidence="8 18" id="KW-0784">Thiamine biosynthesis</keyword>
<evidence type="ECO:0000256" key="18">
    <source>
        <dbReference type="HAMAP-Rule" id="MF_00021"/>
    </source>
</evidence>
<dbReference type="InterPro" id="IPR004114">
    <property type="entry name" value="THUMP_dom"/>
</dbReference>
<dbReference type="GO" id="GO:0140741">
    <property type="term" value="F:tRNA-uracil-4 sulfurtransferase activity"/>
    <property type="evidence" value="ECO:0007669"/>
    <property type="project" value="UniProtKB-EC"/>
</dbReference>
<evidence type="ECO:0000256" key="17">
    <source>
        <dbReference type="ARBA" id="ARBA00080570"/>
    </source>
</evidence>
<feature type="binding site" evidence="18">
    <location>
        <begin position="207"/>
        <end position="208"/>
    </location>
    <ligand>
        <name>ATP</name>
        <dbReference type="ChEBI" id="CHEBI:30616"/>
    </ligand>
</feature>
<comment type="similarity">
    <text evidence="12 18">Belongs to the ThiI family.</text>
</comment>
<evidence type="ECO:0000256" key="12">
    <source>
        <dbReference type="ARBA" id="ARBA00061472"/>
    </source>
</evidence>
<evidence type="ECO:0000256" key="6">
    <source>
        <dbReference type="ARBA" id="ARBA00022840"/>
    </source>
</evidence>
<feature type="binding site" evidence="18">
    <location>
        <position position="296"/>
    </location>
    <ligand>
        <name>ATP</name>
        <dbReference type="ChEBI" id="CHEBI:30616"/>
    </ligand>
</feature>
<dbReference type="SUPFAM" id="SSF52402">
    <property type="entry name" value="Adenine nucleotide alpha hydrolases-like"/>
    <property type="match status" value="1"/>
</dbReference>
<evidence type="ECO:0000256" key="5">
    <source>
        <dbReference type="ARBA" id="ARBA00022741"/>
    </source>
</evidence>
<keyword evidence="3 18" id="KW-0820">tRNA-binding</keyword>
<evidence type="ECO:0000256" key="16">
    <source>
        <dbReference type="ARBA" id="ARBA00077849"/>
    </source>
</evidence>
<sequence length="405" mass="45021">MEPLIVVKYGEIALKGRNRPVFERRLMENIARATGLSIREMTWDRGRIYLNVLQEQFEGALSHLPFVFGIHAYVPAYRTERELERIEEACLQAVGEEGGIRTFAIDTRRAARDFPLNSVQLNAWLGERVLSAFPGLKVRLKGPDLTVTVEIRPDRALIYASTQERAGAGGMPVGTAGKGLLLLSGGIDSPVAGWLMLKRGMQVDAIYFHSFPFTGEKSKEKVLDLARVLSRWKARPVRVFVPAFTEAQKVIAHQAPEAYWTILFRRAMNRIAEVVAKREGYQALLTGESLGQVASQTLENIEAIGQATGMLTLRPLLGYDKLETIALARRIGTYDLSIQPYEDCCTVFLPRQPKTKADPQQVAAIEAGLDLDGALQEAVASMQVYQVGEDTIESVPWRPGGRLNR</sequence>
<dbReference type="HAMAP" id="MF_00021">
    <property type="entry name" value="ThiI"/>
    <property type="match status" value="1"/>
</dbReference>
<evidence type="ECO:0000256" key="11">
    <source>
        <dbReference type="ARBA" id="ARBA00058382"/>
    </source>
</evidence>
<comment type="pathway">
    <text evidence="18">Cofactor biosynthesis; thiamine diphosphate biosynthesis.</text>
</comment>
<evidence type="ECO:0000256" key="9">
    <source>
        <dbReference type="ARBA" id="ARBA00050570"/>
    </source>
</evidence>
<evidence type="ECO:0000313" key="21">
    <source>
        <dbReference type="Proteomes" id="UP000769766"/>
    </source>
</evidence>
<dbReference type="GO" id="GO:0009229">
    <property type="term" value="P:thiamine diphosphate biosynthetic process"/>
    <property type="evidence" value="ECO:0007669"/>
    <property type="project" value="UniProtKB-UniRule"/>
</dbReference>
<dbReference type="Pfam" id="PF22025">
    <property type="entry name" value="ThiI_fer"/>
    <property type="match status" value="1"/>
</dbReference>
<comment type="subcellular location">
    <subcellularLocation>
        <location evidence="1 18">Cytoplasm</location>
    </subcellularLocation>
</comment>
<keyword evidence="4 18" id="KW-0808">Transferase</keyword>
<dbReference type="PROSITE" id="PS51165">
    <property type="entry name" value="THUMP"/>
    <property type="match status" value="1"/>
</dbReference>
<dbReference type="InterPro" id="IPR050102">
    <property type="entry name" value="tRNA_sulfurtransferase_ThiI"/>
</dbReference>
<dbReference type="NCBIfam" id="TIGR00342">
    <property type="entry name" value="tRNA uracil 4-sulfurtransferase ThiI"/>
    <property type="match status" value="1"/>
</dbReference>
<dbReference type="PANTHER" id="PTHR43209">
    <property type="entry name" value="TRNA SULFURTRANSFERASE"/>
    <property type="match status" value="1"/>
</dbReference>
<dbReference type="FunFam" id="3.40.50.620:FF:000053">
    <property type="entry name" value="Probable tRNA sulfurtransferase"/>
    <property type="match status" value="1"/>
</dbReference>